<proteinExistence type="predicted"/>
<dbReference type="NCBIfam" id="TIGR04183">
    <property type="entry name" value="Por_Secre_tail"/>
    <property type="match status" value="1"/>
</dbReference>
<organism evidence="3 4">
    <name type="scientific">Larkinella terrae</name>
    <dbReference type="NCBI Taxonomy" id="2025311"/>
    <lineage>
        <taxon>Bacteria</taxon>
        <taxon>Pseudomonadati</taxon>
        <taxon>Bacteroidota</taxon>
        <taxon>Cytophagia</taxon>
        <taxon>Cytophagales</taxon>
        <taxon>Spirosomataceae</taxon>
        <taxon>Larkinella</taxon>
    </lineage>
</organism>
<dbReference type="AlphaFoldDB" id="A0A7K0ESA3"/>
<feature type="domain" description="Secretion system C-terminal sorting" evidence="2">
    <location>
        <begin position="566"/>
        <end position="634"/>
    </location>
</feature>
<keyword evidence="1" id="KW-0732">Signal</keyword>
<keyword evidence="4" id="KW-1185">Reference proteome</keyword>
<dbReference type="Pfam" id="PF08757">
    <property type="entry name" value="CotH"/>
    <property type="match status" value="1"/>
</dbReference>
<feature type="chain" id="PRO_5029501916" evidence="1">
    <location>
        <begin position="21"/>
        <end position="636"/>
    </location>
</feature>
<dbReference type="EMBL" id="WJXZ01000014">
    <property type="protein sequence ID" value="MRS64693.1"/>
    <property type="molecule type" value="Genomic_DNA"/>
</dbReference>
<gene>
    <name evidence="3" type="ORF">GJJ30_25565</name>
</gene>
<evidence type="ECO:0000313" key="4">
    <source>
        <dbReference type="Proteomes" id="UP000441754"/>
    </source>
</evidence>
<evidence type="ECO:0000313" key="3">
    <source>
        <dbReference type="EMBL" id="MRS64693.1"/>
    </source>
</evidence>
<feature type="signal peptide" evidence="1">
    <location>
        <begin position="1"/>
        <end position="20"/>
    </location>
</feature>
<comment type="caution">
    <text evidence="3">The sequence shown here is derived from an EMBL/GenBank/DDBJ whole genome shotgun (WGS) entry which is preliminary data.</text>
</comment>
<protein>
    <submittedName>
        <fullName evidence="3">T9SS type A sorting domain-containing protein</fullName>
    </submittedName>
</protein>
<evidence type="ECO:0000256" key="1">
    <source>
        <dbReference type="SAM" id="SignalP"/>
    </source>
</evidence>
<dbReference type="InterPro" id="IPR026444">
    <property type="entry name" value="Secre_tail"/>
</dbReference>
<name>A0A7K0ESA3_9BACT</name>
<evidence type="ECO:0000259" key="2">
    <source>
        <dbReference type="Pfam" id="PF18962"/>
    </source>
</evidence>
<reference evidence="3 4" key="1">
    <citation type="journal article" date="2018" name="Antonie Van Leeuwenhoek">
        <title>Larkinella terrae sp. nov., isolated from soil on Jeju Island, South Korea.</title>
        <authorList>
            <person name="Ten L.N."/>
            <person name="Jeon J."/>
            <person name="Park S.J."/>
            <person name="Park S."/>
            <person name="Lee S.Y."/>
            <person name="Kim M.K."/>
            <person name="Jung H.Y."/>
        </authorList>
    </citation>
    <scope>NUCLEOTIDE SEQUENCE [LARGE SCALE GENOMIC DNA]</scope>
    <source>
        <strain evidence="3 4">KCTC 52001</strain>
    </source>
</reference>
<dbReference type="OrthoDB" id="9803752at2"/>
<dbReference type="Pfam" id="PF18962">
    <property type="entry name" value="Por_Secre_tail"/>
    <property type="match status" value="1"/>
</dbReference>
<dbReference type="RefSeq" id="WP_154178005.1">
    <property type="nucleotide sequence ID" value="NZ_WJXZ01000014.1"/>
</dbReference>
<dbReference type="Proteomes" id="UP000441754">
    <property type="component" value="Unassembled WGS sequence"/>
</dbReference>
<sequence>MRLFLLFVLVFIACTGNNFAQTFTFSNLPIVSINTNNQTITDEPGILADLKIINNASGINSLSDPPNEHNGKAKVEFRGCSSQNFPKKSYGFELRDPANTANDLKDDLFGFPTESDWVLNASYSDKTFMRDALTFYMSNLTGNYASRTKYVELVIDGQYQGIYVLEERVKRDAGRVDVKKLDPADNSLPKLSGGYIVKIDKACGNNDPGHRWASDYASPGANPSARHIWATHAPNDKDITTDQFNYIKSYIQAFETAANGPTVCDAINGYSKYISDDAFIDHFLLQEMTSNADAYRFSSFFSKQRDNEGGKLRAGPIWDMSQAYGYLTTPFLGNTQSYQGWRYLGPGDPSFPVPFFWGQLLSCCNYRDKLIARYQQLRQTTLKTATLIAFIDSQYALLNQGAYDRNFQKWPILGVPIWTDEPSYTGATLLDEVNYLKTWITNRLNWMDSNIASVSNATCALPVVFSGFSLNKREEDVVVAWSTSSEFNNDHFVVERSTNAAEFFSLGEVPGRGNPDGVESYQFIDSSPFQGINYYRIRQVDVNGHVDFTPVKAINTNEDRLFPEFYPNPATDLLVLKGIEPGATIQVMDSQGRVKEQFKITQPEQQLSTRNYATGLYILHINAPGQYRTFKFIVRK</sequence>
<accession>A0A7K0ESA3</accession>
<dbReference type="InterPro" id="IPR014867">
    <property type="entry name" value="Spore_coat_CotH_CotH2/3/7"/>
</dbReference>